<name>A0A1M6APY7_9FIRM</name>
<gene>
    <name evidence="2" type="ORF">SAMN05444373_1001120</name>
</gene>
<evidence type="ECO:0000313" key="3">
    <source>
        <dbReference type="Proteomes" id="UP000324781"/>
    </source>
</evidence>
<sequence length="45" mass="5156">MGSKEKRKDKRITGDTKGDPAFYNDQIGENLEPMKANMDQKKGRK</sequence>
<evidence type="ECO:0000256" key="1">
    <source>
        <dbReference type="SAM" id="MobiDB-lite"/>
    </source>
</evidence>
<dbReference type="AlphaFoldDB" id="A0A1M6APY7"/>
<accession>A0A1M6APY7</accession>
<feature type="region of interest" description="Disordered" evidence="1">
    <location>
        <begin position="1"/>
        <end position="45"/>
    </location>
</feature>
<evidence type="ECO:0000313" key="2">
    <source>
        <dbReference type="EMBL" id="SHI38501.1"/>
    </source>
</evidence>
<keyword evidence="3" id="KW-1185">Reference proteome</keyword>
<feature type="compositionally biased region" description="Basic and acidic residues" evidence="1">
    <location>
        <begin position="1"/>
        <end position="18"/>
    </location>
</feature>
<dbReference type="RefSeq" id="WP_188118293.1">
    <property type="nucleotide sequence ID" value="NZ_DAONMB010000014.1"/>
</dbReference>
<organism evidence="2 3">
    <name type="scientific">Thermoclostridium caenicola</name>
    <dbReference type="NCBI Taxonomy" id="659425"/>
    <lineage>
        <taxon>Bacteria</taxon>
        <taxon>Bacillati</taxon>
        <taxon>Bacillota</taxon>
        <taxon>Clostridia</taxon>
        <taxon>Eubacteriales</taxon>
        <taxon>Oscillospiraceae</taxon>
        <taxon>Thermoclostridium</taxon>
    </lineage>
</organism>
<dbReference type="EMBL" id="FQZP01000001">
    <property type="protein sequence ID" value="SHI38501.1"/>
    <property type="molecule type" value="Genomic_DNA"/>
</dbReference>
<reference evidence="2 3" key="1">
    <citation type="submission" date="2016-11" db="EMBL/GenBank/DDBJ databases">
        <authorList>
            <person name="Varghese N."/>
            <person name="Submissions S."/>
        </authorList>
    </citation>
    <scope>NUCLEOTIDE SEQUENCE [LARGE SCALE GENOMIC DNA]</scope>
    <source>
        <strain evidence="2 3">DSM 19027</strain>
    </source>
</reference>
<dbReference type="Proteomes" id="UP000324781">
    <property type="component" value="Unassembled WGS sequence"/>
</dbReference>
<proteinExistence type="predicted"/>
<protein>
    <submittedName>
        <fullName evidence="2">Uncharacterized protein</fullName>
    </submittedName>
</protein>